<gene>
    <name evidence="2" type="ORF">N177_3767</name>
</gene>
<reference evidence="2 3" key="1">
    <citation type="journal article" date="2014" name="Genome Announc.">
        <title>Draft Genome Sequence of Lutibaculum baratangense Strain AMV1T, Isolated from a Mud Volcano in Andamans, India.</title>
        <authorList>
            <person name="Singh A."/>
            <person name="Sreenivas A."/>
            <person name="Sathyanarayana Reddy G."/>
            <person name="Pinnaka A.K."/>
            <person name="Shivaji S."/>
        </authorList>
    </citation>
    <scope>NUCLEOTIDE SEQUENCE [LARGE SCALE GENOMIC DNA]</scope>
    <source>
        <strain evidence="2 3">AMV1</strain>
    </source>
</reference>
<dbReference type="SUPFAM" id="SSF53756">
    <property type="entry name" value="UDP-Glycosyltransferase/glycogen phosphorylase"/>
    <property type="match status" value="1"/>
</dbReference>
<evidence type="ECO:0000256" key="1">
    <source>
        <dbReference type="ARBA" id="ARBA00022679"/>
    </source>
</evidence>
<dbReference type="Proteomes" id="UP000017819">
    <property type="component" value="Unassembled WGS sequence"/>
</dbReference>
<proteinExistence type="predicted"/>
<dbReference type="EMBL" id="AWXZ01000040">
    <property type="protein sequence ID" value="ESR22631.1"/>
    <property type="molecule type" value="Genomic_DNA"/>
</dbReference>
<keyword evidence="3" id="KW-1185">Reference proteome</keyword>
<name>V4R8W5_9HYPH</name>
<sequence length="444" mass="49118">MLTFLDLTRISTRLLRGAPTGIDRVEFAYAQELVQKENYGEVVSVITTPLFTGAVRHGTMRTLLDRIERSWLLDSETGLEDPFYGELRAAIEAPAATDRPHALRLKRQSRRQAMGRALQLPVQEMVRSRARLAAATNRSAGGARSYFHCSHTQTDKPQRFAWLERRGVPAVFFIHDAIPVLYPEFCSPGSAARHHARLQTASERGALLIVNSEATKRSVAGYMESQGWRVPEIEVVPLGVDRWFSDRDAPRPRAPNAPYFVCIGTIEPRKNLIFLFNVWRELARRHGPNTPKLVLVGRRGWENENMIDVLERSTSLAPHLIEVADLPDLGLAALLKGARALLAPSQVEGFSLPVAEALSLGTPVVASDIAVHREVADGHARLLGTIDGNGWVEAIEGLTDVDGPSRAEALKRAQGYSAISWGRHVELSMEIVSRVAEHARGRPV</sequence>
<evidence type="ECO:0000313" key="2">
    <source>
        <dbReference type="EMBL" id="ESR22631.1"/>
    </source>
</evidence>
<comment type="caution">
    <text evidence="2">The sequence shown here is derived from an EMBL/GenBank/DDBJ whole genome shotgun (WGS) entry which is preliminary data.</text>
</comment>
<dbReference type="RefSeq" id="WP_023433877.1">
    <property type="nucleotide sequence ID" value="NZ_AWXZ01000040.1"/>
</dbReference>
<keyword evidence="1" id="KW-0808">Transferase</keyword>
<dbReference type="PANTHER" id="PTHR46401">
    <property type="entry name" value="GLYCOSYLTRANSFERASE WBBK-RELATED"/>
    <property type="match status" value="1"/>
</dbReference>
<dbReference type="GO" id="GO:0016757">
    <property type="term" value="F:glycosyltransferase activity"/>
    <property type="evidence" value="ECO:0007669"/>
    <property type="project" value="TreeGrafter"/>
</dbReference>
<dbReference type="eggNOG" id="COG0438">
    <property type="taxonomic scope" value="Bacteria"/>
</dbReference>
<dbReference type="PANTHER" id="PTHR46401:SF2">
    <property type="entry name" value="GLYCOSYLTRANSFERASE WBBK-RELATED"/>
    <property type="match status" value="1"/>
</dbReference>
<dbReference type="Gene3D" id="3.40.50.2000">
    <property type="entry name" value="Glycogen Phosphorylase B"/>
    <property type="match status" value="1"/>
</dbReference>
<dbReference type="AlphaFoldDB" id="V4R8W5"/>
<dbReference type="CDD" id="cd03809">
    <property type="entry name" value="GT4_MtfB-like"/>
    <property type="match status" value="1"/>
</dbReference>
<dbReference type="OrthoDB" id="9783791at2"/>
<evidence type="ECO:0000313" key="3">
    <source>
        <dbReference type="Proteomes" id="UP000017819"/>
    </source>
</evidence>
<dbReference type="Pfam" id="PF13692">
    <property type="entry name" value="Glyco_trans_1_4"/>
    <property type="match status" value="1"/>
</dbReference>
<dbReference type="STRING" id="631454.N177_3767"/>
<organism evidence="2 3">
    <name type="scientific">Lutibaculum baratangense AMV1</name>
    <dbReference type="NCBI Taxonomy" id="631454"/>
    <lineage>
        <taxon>Bacteria</taxon>
        <taxon>Pseudomonadati</taxon>
        <taxon>Pseudomonadota</taxon>
        <taxon>Alphaproteobacteria</taxon>
        <taxon>Hyphomicrobiales</taxon>
        <taxon>Tepidamorphaceae</taxon>
        <taxon>Lutibaculum</taxon>
    </lineage>
</organism>
<protein>
    <recommendedName>
        <fullName evidence="4">Glycosyl transferase, group 1</fullName>
    </recommendedName>
</protein>
<accession>V4R8W5</accession>
<evidence type="ECO:0008006" key="4">
    <source>
        <dbReference type="Google" id="ProtNLM"/>
    </source>
</evidence>